<evidence type="ECO:0000313" key="7">
    <source>
        <dbReference type="Proteomes" id="UP001295794"/>
    </source>
</evidence>
<dbReference type="PROSITE" id="PS51388">
    <property type="entry name" value="GED"/>
    <property type="match status" value="1"/>
</dbReference>
<dbReference type="GO" id="GO:0006897">
    <property type="term" value="P:endocytosis"/>
    <property type="evidence" value="ECO:0007669"/>
    <property type="project" value="TreeGrafter"/>
</dbReference>
<keyword evidence="1" id="KW-0547">Nucleotide-binding</keyword>
<dbReference type="GO" id="GO:0005874">
    <property type="term" value="C:microtubule"/>
    <property type="evidence" value="ECO:0007669"/>
    <property type="project" value="TreeGrafter"/>
</dbReference>
<feature type="region of interest" description="Disordered" evidence="3">
    <location>
        <begin position="546"/>
        <end position="583"/>
    </location>
</feature>
<dbReference type="GO" id="GO:0003924">
    <property type="term" value="F:GTPase activity"/>
    <property type="evidence" value="ECO:0007669"/>
    <property type="project" value="InterPro"/>
</dbReference>
<accession>A0AAD2HIS9</accession>
<feature type="non-terminal residue" evidence="6">
    <location>
        <position position="766"/>
    </location>
</feature>
<dbReference type="PROSITE" id="PS51718">
    <property type="entry name" value="G_DYNAMIN_2"/>
    <property type="match status" value="1"/>
</dbReference>
<dbReference type="InterPro" id="IPR020850">
    <property type="entry name" value="GED_dom"/>
</dbReference>
<dbReference type="InterPro" id="IPR022812">
    <property type="entry name" value="Dynamin"/>
</dbReference>
<sequence length="766" mass="84429">RAVGAQGELDLPRIVVIGNQSAGKSSVVEAISGIKVPRDAGTCTRCPMECRLSSTSGPWSCRISIRLEFNEDGSQRPDVQEYPFGDPIISKDEVEIALRRAQFAVLHPSVTFAEILELDVQDLRAKATELGSGLEFSRNVVCVDLEGSELTDLMFLDLPGIIQNAEPDTVKLVEDMVVTHIQGNCLILVALPMTDDIENQKALRLAHQQDPEGRRTIGVLTKPDMLVSASKARDLWLDVIEGRRHPLLHGYYCTKQPDDDERSKNMTNAQARRAEKTFFAATKPWSSSGEQKRFGTDNLVATLSTMLVQIINESLPHIREVAHASMENCRRDLARVPEKVVGEPATHMLNLVTEFCTEVGKYVEGQSDTSTLIHERNAAFKEFKKAIHDTQPKFKAQLLTASTEGAANHLITRQLEVNLADVRKHIEESITRELPGNIPFSAKKSLIVAFQDPWLGKTVECLNKVKHSMLALLILSAEQRFGRYNALLTRLKACITGIADDYYRTCGDFLIATLEMEHIPYTQNDHYLQSSTDKWYGRYKEERALNGNGKRTAAGEDVPDSAAHKKAKGPAAQSKDGAGSAPDPFKFAFTKTPATPFGVNGTSPFGGLPSVSAPAVPTPSVPAPLPSSSSTQHEVRGSLELLAMLSASGYPGLTEDDLSKLLPADEYETELKVMAEVRGYFQCAYKRVADNIPNMIDLKFLRAISSGLQQRLITEFELGSENAAAVCKGLLAEDPRVVARRDELSARRNRLEQVLIQLHNFGRSRG</sequence>
<dbReference type="GO" id="GO:0016559">
    <property type="term" value="P:peroxisome fission"/>
    <property type="evidence" value="ECO:0007669"/>
    <property type="project" value="TreeGrafter"/>
</dbReference>
<dbReference type="InterPro" id="IPR045063">
    <property type="entry name" value="Dynamin_N"/>
</dbReference>
<evidence type="ECO:0000259" key="4">
    <source>
        <dbReference type="PROSITE" id="PS51388"/>
    </source>
</evidence>
<dbReference type="CDD" id="cd08771">
    <property type="entry name" value="DLP_1"/>
    <property type="match status" value="1"/>
</dbReference>
<dbReference type="GO" id="GO:0048312">
    <property type="term" value="P:intracellular distribution of mitochondria"/>
    <property type="evidence" value="ECO:0007669"/>
    <property type="project" value="TreeGrafter"/>
</dbReference>
<organism evidence="6 7">
    <name type="scientific">Mycena citricolor</name>
    <dbReference type="NCBI Taxonomy" id="2018698"/>
    <lineage>
        <taxon>Eukaryota</taxon>
        <taxon>Fungi</taxon>
        <taxon>Dikarya</taxon>
        <taxon>Basidiomycota</taxon>
        <taxon>Agaricomycotina</taxon>
        <taxon>Agaricomycetes</taxon>
        <taxon>Agaricomycetidae</taxon>
        <taxon>Agaricales</taxon>
        <taxon>Marasmiineae</taxon>
        <taxon>Mycenaceae</taxon>
        <taxon>Mycena</taxon>
    </lineage>
</organism>
<dbReference type="InterPro" id="IPR001401">
    <property type="entry name" value="Dynamin_GTPase"/>
</dbReference>
<feature type="domain" description="Dynamin-type G" evidence="5">
    <location>
        <begin position="8"/>
        <end position="316"/>
    </location>
</feature>
<dbReference type="InterPro" id="IPR030381">
    <property type="entry name" value="G_DYNAMIN_dom"/>
</dbReference>
<feature type="domain" description="GED" evidence="4">
    <location>
        <begin position="670"/>
        <end position="766"/>
    </location>
</feature>
<dbReference type="GO" id="GO:0016020">
    <property type="term" value="C:membrane"/>
    <property type="evidence" value="ECO:0007669"/>
    <property type="project" value="TreeGrafter"/>
</dbReference>
<dbReference type="AlphaFoldDB" id="A0AAD2HIS9"/>
<dbReference type="InterPro" id="IPR000375">
    <property type="entry name" value="Dynamin_stalk"/>
</dbReference>
<dbReference type="Gene3D" id="1.20.120.1240">
    <property type="entry name" value="Dynamin, middle domain"/>
    <property type="match status" value="1"/>
</dbReference>
<dbReference type="PANTHER" id="PTHR11566:SF21">
    <property type="entry name" value="DYNAMIN RELATED PROTEIN 1, ISOFORM A"/>
    <property type="match status" value="1"/>
</dbReference>
<evidence type="ECO:0000259" key="5">
    <source>
        <dbReference type="PROSITE" id="PS51718"/>
    </source>
</evidence>
<dbReference type="InterPro" id="IPR027417">
    <property type="entry name" value="P-loop_NTPase"/>
</dbReference>
<reference evidence="6" key="1">
    <citation type="submission" date="2023-11" db="EMBL/GenBank/DDBJ databases">
        <authorList>
            <person name="De Vega J J."/>
            <person name="De Vega J J."/>
        </authorList>
    </citation>
    <scope>NUCLEOTIDE SEQUENCE</scope>
</reference>
<gene>
    <name evidence="6" type="ORF">MYCIT1_LOCUS22229</name>
</gene>
<name>A0AAD2HIS9_9AGAR</name>
<dbReference type="PANTHER" id="PTHR11566">
    <property type="entry name" value="DYNAMIN"/>
    <property type="match status" value="1"/>
</dbReference>
<dbReference type="GO" id="GO:0008017">
    <property type="term" value="F:microtubule binding"/>
    <property type="evidence" value="ECO:0007669"/>
    <property type="project" value="TreeGrafter"/>
</dbReference>
<evidence type="ECO:0000256" key="1">
    <source>
        <dbReference type="ARBA" id="ARBA00022741"/>
    </source>
</evidence>
<dbReference type="Pfam" id="PF01031">
    <property type="entry name" value="Dynamin_M"/>
    <property type="match status" value="1"/>
</dbReference>
<dbReference type="GO" id="GO:0005739">
    <property type="term" value="C:mitochondrion"/>
    <property type="evidence" value="ECO:0007669"/>
    <property type="project" value="TreeGrafter"/>
</dbReference>
<proteinExistence type="predicted"/>
<evidence type="ECO:0000256" key="2">
    <source>
        <dbReference type="ARBA" id="ARBA00023134"/>
    </source>
</evidence>
<dbReference type="SMART" id="SM00053">
    <property type="entry name" value="DYNc"/>
    <property type="match status" value="1"/>
</dbReference>
<protein>
    <submittedName>
        <fullName evidence="6">Uncharacterized protein</fullName>
    </submittedName>
</protein>
<keyword evidence="2" id="KW-0342">GTP-binding</keyword>
<dbReference type="Proteomes" id="UP001295794">
    <property type="component" value="Unassembled WGS sequence"/>
</dbReference>
<dbReference type="InterPro" id="IPR003130">
    <property type="entry name" value="GED"/>
</dbReference>
<dbReference type="PRINTS" id="PR00195">
    <property type="entry name" value="DYNAMIN"/>
</dbReference>
<evidence type="ECO:0000256" key="3">
    <source>
        <dbReference type="SAM" id="MobiDB-lite"/>
    </source>
</evidence>
<dbReference type="Pfam" id="PF02212">
    <property type="entry name" value="GED"/>
    <property type="match status" value="1"/>
</dbReference>
<evidence type="ECO:0000313" key="6">
    <source>
        <dbReference type="EMBL" id="CAK5274862.1"/>
    </source>
</evidence>
<dbReference type="Gene3D" id="3.40.50.300">
    <property type="entry name" value="P-loop containing nucleotide triphosphate hydrolases"/>
    <property type="match status" value="1"/>
</dbReference>
<keyword evidence="7" id="KW-1185">Reference proteome</keyword>
<dbReference type="GO" id="GO:0000266">
    <property type="term" value="P:mitochondrial fission"/>
    <property type="evidence" value="ECO:0007669"/>
    <property type="project" value="TreeGrafter"/>
</dbReference>
<dbReference type="Pfam" id="PF00350">
    <property type="entry name" value="Dynamin_N"/>
    <property type="match status" value="1"/>
</dbReference>
<dbReference type="GO" id="GO:0005525">
    <property type="term" value="F:GTP binding"/>
    <property type="evidence" value="ECO:0007669"/>
    <property type="project" value="InterPro"/>
</dbReference>
<comment type="caution">
    <text evidence="6">The sequence shown here is derived from an EMBL/GenBank/DDBJ whole genome shotgun (WGS) entry which is preliminary data.</text>
</comment>
<dbReference type="SUPFAM" id="SSF52540">
    <property type="entry name" value="P-loop containing nucleoside triphosphate hydrolases"/>
    <property type="match status" value="1"/>
</dbReference>
<dbReference type="EMBL" id="CAVNYO010000403">
    <property type="protein sequence ID" value="CAK5274862.1"/>
    <property type="molecule type" value="Genomic_DNA"/>
</dbReference>